<comment type="caution">
    <text evidence="3">The sequence shown here is derived from an EMBL/GenBank/DDBJ whole genome shotgun (WGS) entry which is preliminary data.</text>
</comment>
<organism evidence="3">
    <name type="scientific">marine sediment metagenome</name>
    <dbReference type="NCBI Taxonomy" id="412755"/>
    <lineage>
        <taxon>unclassified sequences</taxon>
        <taxon>metagenomes</taxon>
        <taxon>ecological metagenomes</taxon>
    </lineage>
</organism>
<dbReference type="InterPro" id="IPR002823">
    <property type="entry name" value="DUF112_TM"/>
</dbReference>
<protein>
    <recommendedName>
        <fullName evidence="2">DUF112 domain-containing protein</fullName>
    </recommendedName>
</protein>
<feature type="domain" description="DUF112" evidence="2">
    <location>
        <begin position="5"/>
        <end position="349"/>
    </location>
</feature>
<dbReference type="PANTHER" id="PTHR42204:SF1">
    <property type="entry name" value="INTEGRAL MEMBRANE PROTEIN"/>
    <property type="match status" value="1"/>
</dbReference>
<keyword evidence="1" id="KW-1133">Transmembrane helix</keyword>
<feature type="transmembrane region" description="Helical" evidence="1">
    <location>
        <begin position="307"/>
        <end position="326"/>
    </location>
</feature>
<proteinExistence type="predicted"/>
<dbReference type="AlphaFoldDB" id="X1M180"/>
<name>X1M180_9ZZZZ</name>
<evidence type="ECO:0000313" key="3">
    <source>
        <dbReference type="EMBL" id="GAI00144.1"/>
    </source>
</evidence>
<dbReference type="Pfam" id="PF01970">
    <property type="entry name" value="TctA"/>
    <property type="match status" value="1"/>
</dbReference>
<feature type="transmembrane region" description="Helical" evidence="1">
    <location>
        <begin position="95"/>
        <end position="121"/>
    </location>
</feature>
<feature type="transmembrane region" description="Helical" evidence="1">
    <location>
        <begin position="29"/>
        <end position="53"/>
    </location>
</feature>
<accession>X1M180</accession>
<feature type="transmembrane region" description="Helical" evidence="1">
    <location>
        <begin position="181"/>
        <end position="200"/>
    </location>
</feature>
<feature type="transmembrane region" description="Helical" evidence="1">
    <location>
        <begin position="153"/>
        <end position="169"/>
    </location>
</feature>
<gene>
    <name evidence="3" type="ORF">S06H3_07728</name>
</gene>
<dbReference type="PANTHER" id="PTHR42204">
    <property type="entry name" value="INTEGRAL MEMBRANE PROTEIN"/>
    <property type="match status" value="1"/>
</dbReference>
<feature type="non-terminal residue" evidence="3">
    <location>
        <position position="350"/>
    </location>
</feature>
<keyword evidence="1" id="KW-0812">Transmembrane</keyword>
<keyword evidence="1" id="KW-0472">Membrane</keyword>
<dbReference type="EMBL" id="BARV01003166">
    <property type="protein sequence ID" value="GAI00144.1"/>
    <property type="molecule type" value="Genomic_DNA"/>
</dbReference>
<sequence>MLEVLACTLLGVGLGTFTGLIPGVHVNNLAPLLVGAAAVSGLPPMNLVAVIVAMMTTHTFISYIPATFLGAPEAGTELSVLPAHRMLLEGRGYEVIRLTAFGCLGALVLSAALAIPLSFVFAPAYMFIQPQMHWLLLSVIVVMIALERSRSGILWAATIFLLSGLLGLFTLDTNLVKGDVALMPLLSGLFGVSVLLLSAVHKSSLPKQNVDNPEPFNLRANAKALCAGTGAGVLTGIIPGIGPSQGTVLAQLVTRSSGMRDFLVGVSGVNTAKALFSFVALYAIARPRSGAAVAVDQLVDKVGFNELLFLIVVALIAGGIAAVLHLKLGKLAARHIGGLPYREICLVVIG</sequence>
<evidence type="ECO:0000259" key="2">
    <source>
        <dbReference type="Pfam" id="PF01970"/>
    </source>
</evidence>
<feature type="transmembrane region" description="Helical" evidence="1">
    <location>
        <begin position="262"/>
        <end position="285"/>
    </location>
</feature>
<feature type="transmembrane region" description="Helical" evidence="1">
    <location>
        <begin position="127"/>
        <end position="146"/>
    </location>
</feature>
<reference evidence="3" key="1">
    <citation type="journal article" date="2014" name="Front. Microbiol.">
        <title>High frequency of phylogenetically diverse reductive dehalogenase-homologous genes in deep subseafloor sedimentary metagenomes.</title>
        <authorList>
            <person name="Kawai M."/>
            <person name="Futagami T."/>
            <person name="Toyoda A."/>
            <person name="Takaki Y."/>
            <person name="Nishi S."/>
            <person name="Hori S."/>
            <person name="Arai W."/>
            <person name="Tsubouchi T."/>
            <person name="Morono Y."/>
            <person name="Uchiyama I."/>
            <person name="Ito T."/>
            <person name="Fujiyama A."/>
            <person name="Inagaki F."/>
            <person name="Takami H."/>
        </authorList>
    </citation>
    <scope>NUCLEOTIDE SEQUENCE</scope>
    <source>
        <strain evidence="3">Expedition CK06-06</strain>
    </source>
</reference>
<evidence type="ECO:0000256" key="1">
    <source>
        <dbReference type="SAM" id="Phobius"/>
    </source>
</evidence>